<dbReference type="InterPro" id="IPR052729">
    <property type="entry name" value="Acyl/Acetyltrans_Enzymes"/>
</dbReference>
<organism evidence="2 3">
    <name type="scientific">Acropora cervicornis</name>
    <name type="common">Staghorn coral</name>
    <dbReference type="NCBI Taxonomy" id="6130"/>
    <lineage>
        <taxon>Eukaryota</taxon>
        <taxon>Metazoa</taxon>
        <taxon>Cnidaria</taxon>
        <taxon>Anthozoa</taxon>
        <taxon>Hexacorallia</taxon>
        <taxon>Scleractinia</taxon>
        <taxon>Astrocoeniina</taxon>
        <taxon>Acroporidae</taxon>
        <taxon>Acropora</taxon>
    </lineage>
</organism>
<name>A0AAD9UWI1_ACRCE</name>
<dbReference type="InterPro" id="IPR041496">
    <property type="entry name" value="YitH/HolE_GNAT"/>
</dbReference>
<dbReference type="SUPFAM" id="SSF55729">
    <property type="entry name" value="Acyl-CoA N-acyltransferases (Nat)"/>
    <property type="match status" value="1"/>
</dbReference>
<reference evidence="2" key="2">
    <citation type="journal article" date="2023" name="Science">
        <title>Genomic signatures of disease resistance in endangered staghorn corals.</title>
        <authorList>
            <person name="Vollmer S.V."/>
            <person name="Selwyn J.D."/>
            <person name="Despard B.A."/>
            <person name="Roesel C.L."/>
        </authorList>
    </citation>
    <scope>NUCLEOTIDE SEQUENCE</scope>
    <source>
        <strain evidence="2">K2</strain>
    </source>
</reference>
<dbReference type="GO" id="GO:0016747">
    <property type="term" value="F:acyltransferase activity, transferring groups other than amino-acyl groups"/>
    <property type="evidence" value="ECO:0007669"/>
    <property type="project" value="InterPro"/>
</dbReference>
<dbReference type="PANTHER" id="PTHR47237">
    <property type="entry name" value="SLL0310 PROTEIN"/>
    <property type="match status" value="1"/>
</dbReference>
<dbReference type="Proteomes" id="UP001249851">
    <property type="component" value="Unassembled WGS sequence"/>
</dbReference>
<gene>
    <name evidence="2" type="ORF">P5673_026398</name>
</gene>
<dbReference type="Pfam" id="PF00583">
    <property type="entry name" value="Acetyltransf_1"/>
    <property type="match status" value="1"/>
</dbReference>
<dbReference type="PROSITE" id="PS51186">
    <property type="entry name" value="GNAT"/>
    <property type="match status" value="2"/>
</dbReference>
<dbReference type="Pfam" id="PF18014">
    <property type="entry name" value="Acetyltransf_18"/>
    <property type="match status" value="1"/>
</dbReference>
<accession>A0AAD9UWI1</accession>
<dbReference type="InterPro" id="IPR016181">
    <property type="entry name" value="Acyl_CoA_acyltransferase"/>
</dbReference>
<feature type="domain" description="N-acetyltransferase" evidence="1">
    <location>
        <begin position="79"/>
        <end position="213"/>
    </location>
</feature>
<comment type="caution">
    <text evidence="2">The sequence shown here is derived from an EMBL/GenBank/DDBJ whole genome shotgun (WGS) entry which is preliminary data.</text>
</comment>
<feature type="domain" description="N-acetyltransferase" evidence="1">
    <location>
        <begin position="222"/>
        <end position="372"/>
    </location>
</feature>
<dbReference type="Gene3D" id="3.40.630.30">
    <property type="match status" value="1"/>
</dbReference>
<dbReference type="CDD" id="cd04301">
    <property type="entry name" value="NAT_SF"/>
    <property type="match status" value="1"/>
</dbReference>
<evidence type="ECO:0000313" key="2">
    <source>
        <dbReference type="EMBL" id="KAK2552543.1"/>
    </source>
</evidence>
<dbReference type="InterPro" id="IPR000182">
    <property type="entry name" value="GNAT_dom"/>
</dbReference>
<evidence type="ECO:0000259" key="1">
    <source>
        <dbReference type="PROSITE" id="PS51186"/>
    </source>
</evidence>
<keyword evidence="3" id="KW-1185">Reference proteome</keyword>
<evidence type="ECO:0000313" key="3">
    <source>
        <dbReference type="Proteomes" id="UP001249851"/>
    </source>
</evidence>
<dbReference type="EMBL" id="JARQWQ010000086">
    <property type="protein sequence ID" value="KAK2552543.1"/>
    <property type="molecule type" value="Genomic_DNA"/>
</dbReference>
<protein>
    <recommendedName>
        <fullName evidence="1">N-acetyltransferase domain-containing protein</fullName>
    </recommendedName>
</protein>
<reference evidence="2" key="1">
    <citation type="journal article" date="2023" name="G3 (Bethesda)">
        <title>Whole genome assembly and annotation of the endangered Caribbean coral Acropora cervicornis.</title>
        <authorList>
            <person name="Selwyn J.D."/>
            <person name="Vollmer S.V."/>
        </authorList>
    </citation>
    <scope>NUCLEOTIDE SEQUENCE</scope>
    <source>
        <strain evidence="2">K2</strain>
    </source>
</reference>
<dbReference type="PANTHER" id="PTHR47237:SF1">
    <property type="entry name" value="SLL0310 PROTEIN"/>
    <property type="match status" value="1"/>
</dbReference>
<proteinExistence type="predicted"/>
<dbReference type="AlphaFoldDB" id="A0AAD9UWI1"/>
<sequence length="372" mass="41912">MVKFQFELHVYRLVIANMRVNNAKRVDEVRRLDKNIDKALLSGVSFKTLQLRTSKTAMGLFMRPYIEGVSSFMEGFRIRKLVTESEVESIVIKAQAEENWRPGLKDAECFLACSPSGIFVGEVNEKPIGCILITKYSEDFGYVGSYIVWKEFRGKGYGFAMYSAALDRVKVKTTAGCALLEREKMYHKIGARGHFYGGRYDFHIPTSMSCLSETSTDESVSMNVQCFNKVNKEALFAYDSHVFGLPRHAFLNKWLYVSGSHSLVAIDDDGAVVGYVTARPTYVKEDGYRIGPLFADSSSIAEKLLKALFEILLQQEEAPPTICMDSFTEEAQVLARKLQGRKLVEMVYMTTSGTLPSGYFDKWFGHTSVEMG</sequence>
<dbReference type="Gene3D" id="3.40.630.90">
    <property type="match status" value="1"/>
</dbReference>